<protein>
    <submittedName>
        <fullName evidence="1">Uncharacterized protein</fullName>
    </submittedName>
</protein>
<evidence type="ECO:0000313" key="1">
    <source>
        <dbReference type="EMBL" id="MFC7200347.1"/>
    </source>
</evidence>
<dbReference type="RefSeq" id="WP_279527130.1">
    <property type="nucleotide sequence ID" value="NZ_CP122312.1"/>
</dbReference>
<dbReference type="AlphaFoldDB" id="A0ABD5Z527"/>
<dbReference type="Proteomes" id="UP001596447">
    <property type="component" value="Unassembled WGS sequence"/>
</dbReference>
<reference evidence="1 2" key="1">
    <citation type="journal article" date="2019" name="Int. J. Syst. Evol. Microbiol.">
        <title>The Global Catalogue of Microorganisms (GCM) 10K type strain sequencing project: providing services to taxonomists for standard genome sequencing and annotation.</title>
        <authorList>
            <consortium name="The Broad Institute Genomics Platform"/>
            <consortium name="The Broad Institute Genome Sequencing Center for Infectious Disease"/>
            <person name="Wu L."/>
            <person name="Ma J."/>
        </authorList>
    </citation>
    <scope>NUCLEOTIDE SEQUENCE [LARGE SCALE GENOMIC DNA]</scope>
    <source>
        <strain evidence="1 2">XZGYJ-43</strain>
    </source>
</reference>
<dbReference type="EMBL" id="JBHTAR010000011">
    <property type="protein sequence ID" value="MFC7200347.1"/>
    <property type="molecule type" value="Genomic_DNA"/>
</dbReference>
<accession>A0ABD5Z527</accession>
<proteinExistence type="predicted"/>
<comment type="caution">
    <text evidence="1">The sequence shown here is derived from an EMBL/GenBank/DDBJ whole genome shotgun (WGS) entry which is preliminary data.</text>
</comment>
<sequence>MGVIDRFVRSGGEHTQPYECGDCEVTFKRRRFNCPACGGTTVRRR</sequence>
<gene>
    <name evidence="1" type="ORF">ACFQJ9_13145</name>
</gene>
<name>A0ABD5Z527_9EURY</name>
<keyword evidence="2" id="KW-1185">Reference proteome</keyword>
<organism evidence="1 2">
    <name type="scientific">Halospeciosus flavus</name>
    <dbReference type="NCBI Taxonomy" id="3032283"/>
    <lineage>
        <taxon>Archaea</taxon>
        <taxon>Methanobacteriati</taxon>
        <taxon>Methanobacteriota</taxon>
        <taxon>Stenosarchaea group</taxon>
        <taxon>Halobacteria</taxon>
        <taxon>Halobacteriales</taxon>
        <taxon>Halobacteriaceae</taxon>
        <taxon>Halospeciosus</taxon>
    </lineage>
</organism>
<evidence type="ECO:0000313" key="2">
    <source>
        <dbReference type="Proteomes" id="UP001596447"/>
    </source>
</evidence>